<evidence type="ECO:0000313" key="3">
    <source>
        <dbReference type="Proteomes" id="UP000030014"/>
    </source>
</evidence>
<dbReference type="SUPFAM" id="SSF54106">
    <property type="entry name" value="LysM domain"/>
    <property type="match status" value="1"/>
</dbReference>
<name>A0A0A0IDA1_CLOBO</name>
<dbReference type="InterPro" id="IPR018392">
    <property type="entry name" value="LysM"/>
</dbReference>
<dbReference type="PROSITE" id="PS51782">
    <property type="entry name" value="LYSM"/>
    <property type="match status" value="1"/>
</dbReference>
<dbReference type="InterPro" id="IPR036779">
    <property type="entry name" value="LysM_dom_sf"/>
</dbReference>
<dbReference type="Proteomes" id="UP000030014">
    <property type="component" value="Unassembled WGS sequence"/>
</dbReference>
<dbReference type="EMBL" id="JDRY01000034">
    <property type="protein sequence ID" value="KGM99429.1"/>
    <property type="molecule type" value="Genomic_DNA"/>
</dbReference>
<accession>A0A0A0IDA1</accession>
<feature type="domain" description="LysM" evidence="1">
    <location>
        <begin position="468"/>
        <end position="511"/>
    </location>
</feature>
<proteinExistence type="predicted"/>
<dbReference type="Gene3D" id="3.10.350.10">
    <property type="entry name" value="LysM domain"/>
    <property type="match status" value="1"/>
</dbReference>
<gene>
    <name evidence="2" type="ORF">Z955_07665</name>
</gene>
<dbReference type="Pfam" id="PF12673">
    <property type="entry name" value="SipL"/>
    <property type="match status" value="3"/>
</dbReference>
<dbReference type="CDD" id="cd00118">
    <property type="entry name" value="LysM"/>
    <property type="match status" value="1"/>
</dbReference>
<dbReference type="InterPro" id="IPR024300">
    <property type="entry name" value="SipL_SPOCS_dom"/>
</dbReference>
<dbReference type="RefSeq" id="WP_039259522.1">
    <property type="nucleotide sequence ID" value="NZ_JDRY01000034.1"/>
</dbReference>
<comment type="caution">
    <text evidence="2">The sequence shown here is derived from an EMBL/GenBank/DDBJ whole genome shotgun (WGS) entry which is preliminary data.</text>
</comment>
<dbReference type="AlphaFoldDB" id="A0A0A0IDA1"/>
<evidence type="ECO:0000259" key="1">
    <source>
        <dbReference type="PROSITE" id="PS51782"/>
    </source>
</evidence>
<dbReference type="Pfam" id="PF01476">
    <property type="entry name" value="LysM"/>
    <property type="match status" value="1"/>
</dbReference>
<evidence type="ECO:0000313" key="2">
    <source>
        <dbReference type="EMBL" id="KGM99429.1"/>
    </source>
</evidence>
<dbReference type="SMART" id="SM00257">
    <property type="entry name" value="LysM"/>
    <property type="match status" value="1"/>
</dbReference>
<reference evidence="2 3" key="1">
    <citation type="submission" date="2014-01" db="EMBL/GenBank/DDBJ databases">
        <title>Plasmidome dynamics in the species complex Clostridium novyi sensu lato converts strains of independent lineages into distinctly different pathogens.</title>
        <authorList>
            <person name="Skarin H."/>
            <person name="Segerman B."/>
        </authorList>
    </citation>
    <scope>NUCLEOTIDE SEQUENCE [LARGE SCALE GENOMIC DNA]</scope>
    <source>
        <strain evidence="2 3">DC5</strain>
    </source>
</reference>
<organism evidence="2 3">
    <name type="scientific">Clostridium botulinum C/D str. DC5</name>
    <dbReference type="NCBI Taxonomy" id="1443128"/>
    <lineage>
        <taxon>Bacteria</taxon>
        <taxon>Bacillati</taxon>
        <taxon>Bacillota</taxon>
        <taxon>Clostridia</taxon>
        <taxon>Eubacteriales</taxon>
        <taxon>Clostridiaceae</taxon>
        <taxon>Clostridium</taxon>
    </lineage>
</organism>
<sequence length="517" mass="58239">MAIELIKESIEYNQLLEKATIDNVIKEEYVIPDIQPDVEKILMLDAKPKITNKEVMQNKVYVEGEIKCNVLYLATGDEGKEVYNVVYTKAFSSYADVEGAKADMHCTLECNIEHIECSIINERKIVIEGIIQMEAAVYKKYEFEVIKDVDSIDDIQLLKNPSSVDKIISTPNGELISKAHIQVPMDKPEIGKVLNCDVRVHKSDVKLIDEKVQVEAFTQIQILYKAADTKELCTIQEDIYVNDEVECLDVTQFMESNTEFMIADVSFDVKEDDLGENRIIDVEALVKSETKVVSKEEIDMIEDAYSPSKMLKMNKKAYELNAMLGQNTVETIVKENIDIKGPKPTEIIMALGDMFITDNKIVEDKVLVEGLLNVNILYKTEDENRKVAVITEEIPFSSGVDIPGAKIDMECITRVLLENLETGVEAGTIAVKSVGKIYGNVSYVTHKEFLVDIEPLEDEVINKKASITIYVVQDGDTLWKIAKRYCTTVEDLIKINDLESENINVGQKLIIPGRAVI</sequence>
<protein>
    <submittedName>
        <fullName evidence="2">Peptidase M23B</fullName>
    </submittedName>
</protein>